<dbReference type="InterPro" id="IPR000182">
    <property type="entry name" value="GNAT_dom"/>
</dbReference>
<dbReference type="Proteomes" id="UP000287330">
    <property type="component" value="Unassembled WGS sequence"/>
</dbReference>
<sequence>MKVPNTPLKTELFNFKRHDIAQVVAIEQQLYNDLAYPELLFYQAVHQWPSSQFICRDADNILAYAMYAPAEKANTLWLMSAAVKPNCQGRGVGTKLLSDSLRSLDEQGTTSILLSVAPNNAAAVSVYEKLGFEVIETAEDYLGQGQHRLIMQRKITDKDSL</sequence>
<gene>
    <name evidence="4" type="ORF">CWE25_04480</name>
</gene>
<evidence type="ECO:0000313" key="5">
    <source>
        <dbReference type="Proteomes" id="UP000287330"/>
    </source>
</evidence>
<keyword evidence="2" id="KW-0012">Acyltransferase</keyword>
<dbReference type="InterPro" id="IPR016181">
    <property type="entry name" value="Acyl_CoA_acyltransferase"/>
</dbReference>
<evidence type="ECO:0000256" key="1">
    <source>
        <dbReference type="ARBA" id="ARBA00022679"/>
    </source>
</evidence>
<evidence type="ECO:0000313" key="4">
    <source>
        <dbReference type="EMBL" id="RUO57730.1"/>
    </source>
</evidence>
<dbReference type="PROSITE" id="PS51186">
    <property type="entry name" value="GNAT"/>
    <property type="match status" value="1"/>
</dbReference>
<accession>A0A432Y9S7</accession>
<protein>
    <recommendedName>
        <fullName evidence="3">N-acetyltransferase domain-containing protein</fullName>
    </recommendedName>
</protein>
<proteinExistence type="predicted"/>
<keyword evidence="1" id="KW-0808">Transferase</keyword>
<name>A0A432Y9S7_9GAMM</name>
<dbReference type="CDD" id="cd04301">
    <property type="entry name" value="NAT_SF"/>
    <property type="match status" value="1"/>
</dbReference>
<reference evidence="5" key="1">
    <citation type="journal article" date="2018" name="Front. Microbiol.">
        <title>Genome-Based Analysis Reveals the Taxonomy and Diversity of the Family Idiomarinaceae.</title>
        <authorList>
            <person name="Liu Y."/>
            <person name="Lai Q."/>
            <person name="Shao Z."/>
        </authorList>
    </citation>
    <scope>NUCLEOTIDE SEQUENCE [LARGE SCALE GENOMIC DNA]</scope>
    <source>
        <strain evidence="5">F23</strain>
    </source>
</reference>
<keyword evidence="5" id="KW-1185">Reference proteome</keyword>
<dbReference type="SUPFAM" id="SSF55729">
    <property type="entry name" value="Acyl-CoA N-acyltransferases (Nat)"/>
    <property type="match status" value="1"/>
</dbReference>
<feature type="domain" description="N-acetyltransferase" evidence="3">
    <location>
        <begin position="10"/>
        <end position="156"/>
    </location>
</feature>
<dbReference type="OrthoDB" id="5187710at2"/>
<dbReference type="EMBL" id="PIPV01000002">
    <property type="protein sequence ID" value="RUO57730.1"/>
    <property type="molecule type" value="Genomic_DNA"/>
</dbReference>
<organism evidence="4 5">
    <name type="scientific">Idiomarina fontislapidosi</name>
    <dbReference type="NCBI Taxonomy" id="263723"/>
    <lineage>
        <taxon>Bacteria</taxon>
        <taxon>Pseudomonadati</taxon>
        <taxon>Pseudomonadota</taxon>
        <taxon>Gammaproteobacteria</taxon>
        <taxon>Alteromonadales</taxon>
        <taxon>Idiomarinaceae</taxon>
        <taxon>Idiomarina</taxon>
    </lineage>
</organism>
<dbReference type="Pfam" id="PF00583">
    <property type="entry name" value="Acetyltransf_1"/>
    <property type="match status" value="1"/>
</dbReference>
<dbReference type="GO" id="GO:0016747">
    <property type="term" value="F:acyltransferase activity, transferring groups other than amino-acyl groups"/>
    <property type="evidence" value="ECO:0007669"/>
    <property type="project" value="InterPro"/>
</dbReference>
<dbReference type="Gene3D" id="3.40.630.30">
    <property type="match status" value="1"/>
</dbReference>
<comment type="caution">
    <text evidence="4">The sequence shown here is derived from an EMBL/GenBank/DDBJ whole genome shotgun (WGS) entry which is preliminary data.</text>
</comment>
<evidence type="ECO:0000259" key="3">
    <source>
        <dbReference type="PROSITE" id="PS51186"/>
    </source>
</evidence>
<evidence type="ECO:0000256" key="2">
    <source>
        <dbReference type="ARBA" id="ARBA00023315"/>
    </source>
</evidence>
<dbReference type="PANTHER" id="PTHR43877">
    <property type="entry name" value="AMINOALKYLPHOSPHONATE N-ACETYLTRANSFERASE-RELATED-RELATED"/>
    <property type="match status" value="1"/>
</dbReference>
<dbReference type="InterPro" id="IPR050832">
    <property type="entry name" value="Bact_Acetyltransf"/>
</dbReference>
<dbReference type="AlphaFoldDB" id="A0A432Y9S7"/>